<evidence type="ECO:0000256" key="1">
    <source>
        <dbReference type="SAM" id="SignalP"/>
    </source>
</evidence>
<keyword evidence="1" id="KW-0732">Signal</keyword>
<protein>
    <submittedName>
        <fullName evidence="2">Uncharacterized protein</fullName>
    </submittedName>
</protein>
<feature type="signal peptide" evidence="1">
    <location>
        <begin position="1"/>
        <end position="31"/>
    </location>
</feature>
<name>G2DGC7_9GAMM</name>
<evidence type="ECO:0000313" key="3">
    <source>
        <dbReference type="Proteomes" id="UP000004491"/>
    </source>
</evidence>
<dbReference type="AlphaFoldDB" id="G2DGC7"/>
<evidence type="ECO:0000313" key="2">
    <source>
        <dbReference type="EMBL" id="EGV50320.1"/>
    </source>
</evidence>
<accession>G2DGC7</accession>
<dbReference type="Proteomes" id="UP000004491">
    <property type="component" value="Unassembled WGS sequence"/>
</dbReference>
<sequence>MKQQLESSMRAWRPRLTILLLLLAAPAASWAEERQNGFGRLFTSAEQRYQLDNLLRQPNAGPFTEAAVEPPPAIHLKGTVFRPHQRNISWVNDHSTLKTSRLSNGIDVQDRHADRDKGAIPLQYGTAIKRLKPGQVWLLQQQRVVEAIDLPTAQPLPAQADAKQTTAATMEHSKTQAVPTIDATETTGSQL</sequence>
<feature type="chain" id="PRO_5003427923" evidence="1">
    <location>
        <begin position="32"/>
        <end position="191"/>
    </location>
</feature>
<organism evidence="2 3">
    <name type="scientific">endosymbiont of Riftia pachyptila</name>
    <name type="common">vent Ph05</name>
    <dbReference type="NCBI Taxonomy" id="1048808"/>
    <lineage>
        <taxon>Bacteria</taxon>
        <taxon>Pseudomonadati</taxon>
        <taxon>Pseudomonadota</taxon>
        <taxon>Gammaproteobacteria</taxon>
        <taxon>sulfur-oxidizing symbionts</taxon>
    </lineage>
</organism>
<keyword evidence="3" id="KW-1185">Reference proteome</keyword>
<reference evidence="2" key="1">
    <citation type="journal article" date="2011" name="ISME J.">
        <title>The endosymbionts of the deep-sea tubeworms Riftia pachyptila and Tevnia jerichonana share an identical physiology as revealed by proteogenomic analyses.</title>
        <authorList>
            <person name="Gardebrecht A."/>
            <person name="Markert S."/>
            <person name="Felbeck H."/>
            <person name="Thuermer A."/>
            <person name="Albrecht D."/>
            <person name="Wollherr A."/>
            <person name="Kabisch J."/>
            <person name="Lehmann R."/>
            <person name="Daniel R."/>
            <person name="Liesegang H."/>
            <person name="Hecker M."/>
            <person name="Sievert S.M."/>
            <person name="Schweder T."/>
        </authorList>
    </citation>
    <scope>NUCLEOTIDE SEQUENCE [LARGE SCALE GENOMIC DNA]</scope>
</reference>
<comment type="caution">
    <text evidence="2">The sequence shown here is derived from an EMBL/GenBank/DDBJ whole genome shotgun (WGS) entry which is preliminary data.</text>
</comment>
<dbReference type="EMBL" id="AFOC01000090">
    <property type="protein sequence ID" value="EGV50320.1"/>
    <property type="molecule type" value="Genomic_DNA"/>
</dbReference>
<proteinExistence type="predicted"/>
<gene>
    <name evidence="2" type="ORF">Rifp1Sym_dk00030</name>
</gene>